<evidence type="ECO:0000313" key="14">
    <source>
        <dbReference type="Proteomes" id="UP000649617"/>
    </source>
</evidence>
<feature type="compositionally biased region" description="Basic and acidic residues" evidence="9">
    <location>
        <begin position="690"/>
        <end position="704"/>
    </location>
</feature>
<feature type="transmembrane region" description="Helical" evidence="10">
    <location>
        <begin position="6"/>
        <end position="26"/>
    </location>
</feature>
<keyword evidence="2" id="KW-0547">Nucleotide-binding</keyword>
<keyword evidence="10" id="KW-1133">Transmembrane helix</keyword>
<reference evidence="13" key="1">
    <citation type="submission" date="2021-02" db="EMBL/GenBank/DDBJ databases">
        <authorList>
            <person name="Dougan E. K."/>
            <person name="Rhodes N."/>
            <person name="Thang M."/>
            <person name="Chan C."/>
        </authorList>
    </citation>
    <scope>NUCLEOTIDE SEQUENCE</scope>
</reference>
<dbReference type="PANTHER" id="PTHR47959:SF21">
    <property type="entry name" value="DEAD-BOX HELICASE 56"/>
    <property type="match status" value="1"/>
</dbReference>
<dbReference type="CDD" id="cd18787">
    <property type="entry name" value="SF2_C_DEAD"/>
    <property type="match status" value="1"/>
</dbReference>
<dbReference type="InterPro" id="IPR027417">
    <property type="entry name" value="P-loop_NTPase"/>
</dbReference>
<dbReference type="Pfam" id="PF00271">
    <property type="entry name" value="Helicase_C"/>
    <property type="match status" value="2"/>
</dbReference>
<evidence type="ECO:0000256" key="5">
    <source>
        <dbReference type="ARBA" id="ARBA00022840"/>
    </source>
</evidence>
<evidence type="ECO:0000256" key="6">
    <source>
        <dbReference type="ARBA" id="ARBA00022884"/>
    </source>
</evidence>
<dbReference type="PROSITE" id="PS51192">
    <property type="entry name" value="HELICASE_ATP_BIND_1"/>
    <property type="match status" value="1"/>
</dbReference>
<dbReference type="InterPro" id="IPR014001">
    <property type="entry name" value="Helicase_ATP-bd"/>
</dbReference>
<evidence type="ECO:0000256" key="1">
    <source>
        <dbReference type="ARBA" id="ARBA00012552"/>
    </source>
</evidence>
<dbReference type="PROSITE" id="PS51194">
    <property type="entry name" value="HELICASE_CTER"/>
    <property type="match status" value="1"/>
</dbReference>
<comment type="similarity">
    <text evidence="7">Belongs to the DEAD box helicase family. DDX56/DBP9 subfamily.</text>
</comment>
<dbReference type="GO" id="GO:0003724">
    <property type="term" value="F:RNA helicase activity"/>
    <property type="evidence" value="ECO:0007669"/>
    <property type="project" value="UniProtKB-EC"/>
</dbReference>
<feature type="compositionally biased region" description="Basic and acidic residues" evidence="9">
    <location>
        <begin position="661"/>
        <end position="673"/>
    </location>
</feature>
<feature type="region of interest" description="Disordered" evidence="9">
    <location>
        <begin position="625"/>
        <end position="751"/>
    </location>
</feature>
<dbReference type="Proteomes" id="UP000649617">
    <property type="component" value="Unassembled WGS sequence"/>
</dbReference>
<dbReference type="InterPro" id="IPR050079">
    <property type="entry name" value="DEAD_box_RNA_helicase"/>
</dbReference>
<feature type="domain" description="Helicase C-terminal" evidence="12">
    <location>
        <begin position="640"/>
        <end position="829"/>
    </location>
</feature>
<keyword evidence="14" id="KW-1185">Reference proteome</keyword>
<accession>A0A812XNB8</accession>
<evidence type="ECO:0000256" key="10">
    <source>
        <dbReference type="SAM" id="Phobius"/>
    </source>
</evidence>
<sequence length="1025" mass="112886">METLAMGALNSMYTVGVGVACAAFVTTELRRRFDLTNVNLKMQSVSILCHSLPESCALGTTLLVALAMRLFSNPDRNVSSNPAEIQVWEQIKQEWPVLMGADTLLAVQAMLRLLVWAVVVLRTRCAVTSPLSGSSSMLFLSAAGARSLLAVQTAAYGLDGPLGGSFAVFCEATSAAWLTAMCSKVGAVSVHSGAACAMALWAASRHYLNLSGSEPGGDFSHDKLFILAHCLEFFAAMAFLAQSVRCVVGVSESQGRTLGPRRSPWDGFVYLILAIQQALPAYYFLTAFAPSQSLVGQGRPFCVLIMANLLQLAFLLCALAFYLAGLLGTDSSVQAEGDDDSAQGLVQSRGIPVALEGKDLLCRARTGSGKTLCYAIPLVQRLLQEVEAKGAATPLSGLILVPTKELIAQVHRVVTSLLTFCFDVLTVDILLSGEKYSKAELPVMLVTTPSSLLALVKQRQARGAMRALSETLKVLILDEADLMFSYGYEDDVKALCALMPAKYQAMLVSATLSEEVEQLKGLMLHKPVVLKLEEPRVTGKLSQFYFICHKTDKYLIIYTLLKLQLIQGKTLIFVQSVEAAYRLKILLERFSINSAVLNSELPHASRQNIIDSFNEGAVELLIATDEGLGGNEEEDMAEEEVDEEEEEEEEEGEEDEEVDGKEDLKTPKSDKAAAEAPTARRSALRNKAPPAHEAESAKDAKGAEEGEEEADEEDEEVDPASSAQSSKPAKQLRFNLPPQKRGRKAKDEQYSLTRGVDLQGVSTVLNADVPTSVRDYVHRVGRCARGGASGTALTICTHEEQPMLSKIIQAQSRTGTGLQALPMQISDAERFRYRVEDMARGLTKKAISKYRARELQMEALHSEKLKAYFEEHPDDKRALQRMQRALRERKSVRQHLKSIPSYLVPEAFQKTTPVQKAVREANASAGKPTSAVRRKRLMKAKQQDPLRSFDVPGVEKRRDRFTRDRMIAKDRRMDPTTTNVEALPPLSRHKLWKLQHGKRLRKPTDVLGERRRLTPGERKRRKKFG</sequence>
<gene>
    <name evidence="13" type="primary">dbp9</name>
    <name evidence="13" type="ORF">SPIL2461_LOCUS21037</name>
</gene>
<feature type="compositionally biased region" description="Basic and acidic residues" evidence="9">
    <location>
        <begin position="1002"/>
        <end position="1017"/>
    </location>
</feature>
<dbReference type="OrthoDB" id="1191041at2759"/>
<dbReference type="InterPro" id="IPR001650">
    <property type="entry name" value="Helicase_C-like"/>
</dbReference>
<dbReference type="AlphaFoldDB" id="A0A812XNB8"/>
<comment type="caution">
    <text evidence="13">The sequence shown here is derived from an EMBL/GenBank/DDBJ whole genome shotgun (WGS) entry which is preliminary data.</text>
</comment>
<evidence type="ECO:0000256" key="9">
    <source>
        <dbReference type="SAM" id="MobiDB-lite"/>
    </source>
</evidence>
<keyword evidence="3" id="KW-0378">Hydrolase</keyword>
<name>A0A812XNB8_SYMPI</name>
<keyword evidence="6" id="KW-0694">RNA-binding</keyword>
<organism evidence="13 14">
    <name type="scientific">Symbiodinium pilosum</name>
    <name type="common">Dinoflagellate</name>
    <dbReference type="NCBI Taxonomy" id="2952"/>
    <lineage>
        <taxon>Eukaryota</taxon>
        <taxon>Sar</taxon>
        <taxon>Alveolata</taxon>
        <taxon>Dinophyceae</taxon>
        <taxon>Suessiales</taxon>
        <taxon>Symbiodiniaceae</taxon>
        <taxon>Symbiodinium</taxon>
    </lineage>
</organism>
<keyword evidence="4" id="KW-0347">Helicase</keyword>
<feature type="region of interest" description="Disordered" evidence="9">
    <location>
        <begin position="997"/>
        <end position="1025"/>
    </location>
</feature>
<feature type="compositionally biased region" description="Acidic residues" evidence="9">
    <location>
        <begin position="705"/>
        <end position="718"/>
    </location>
</feature>
<feature type="compositionally biased region" description="Low complexity" evidence="9">
    <location>
        <begin position="719"/>
        <end position="731"/>
    </location>
</feature>
<dbReference type="PANTHER" id="PTHR47959">
    <property type="entry name" value="ATP-DEPENDENT RNA HELICASE RHLE-RELATED"/>
    <property type="match status" value="1"/>
</dbReference>
<evidence type="ECO:0000256" key="7">
    <source>
        <dbReference type="ARBA" id="ARBA00038041"/>
    </source>
</evidence>
<dbReference type="InterPro" id="IPR011545">
    <property type="entry name" value="DEAD/DEAH_box_helicase_dom"/>
</dbReference>
<feature type="domain" description="Helicase ATP-binding" evidence="11">
    <location>
        <begin position="351"/>
        <end position="530"/>
    </location>
</feature>
<dbReference type="EMBL" id="CAJNIZ010045859">
    <property type="protein sequence ID" value="CAE7732441.1"/>
    <property type="molecule type" value="Genomic_DNA"/>
</dbReference>
<evidence type="ECO:0000256" key="2">
    <source>
        <dbReference type="ARBA" id="ARBA00022741"/>
    </source>
</evidence>
<comment type="catalytic activity">
    <reaction evidence="8">
        <text>ATP + H2O = ADP + phosphate + H(+)</text>
        <dbReference type="Rhea" id="RHEA:13065"/>
        <dbReference type="ChEBI" id="CHEBI:15377"/>
        <dbReference type="ChEBI" id="CHEBI:15378"/>
        <dbReference type="ChEBI" id="CHEBI:30616"/>
        <dbReference type="ChEBI" id="CHEBI:43474"/>
        <dbReference type="ChEBI" id="CHEBI:456216"/>
        <dbReference type="EC" id="3.6.4.13"/>
    </reaction>
</comment>
<dbReference type="GO" id="GO:0005829">
    <property type="term" value="C:cytosol"/>
    <property type="evidence" value="ECO:0007669"/>
    <property type="project" value="TreeGrafter"/>
</dbReference>
<feature type="transmembrane region" description="Helical" evidence="10">
    <location>
        <begin position="301"/>
        <end position="324"/>
    </location>
</feature>
<dbReference type="GO" id="GO:0016787">
    <property type="term" value="F:hydrolase activity"/>
    <property type="evidence" value="ECO:0007669"/>
    <property type="project" value="UniProtKB-KW"/>
</dbReference>
<dbReference type="GO" id="GO:0005524">
    <property type="term" value="F:ATP binding"/>
    <property type="evidence" value="ECO:0007669"/>
    <property type="project" value="UniProtKB-KW"/>
</dbReference>
<keyword evidence="10" id="KW-0812">Transmembrane</keyword>
<dbReference type="EC" id="3.6.4.13" evidence="1"/>
<protein>
    <recommendedName>
        <fullName evidence="1">RNA helicase</fullName>
        <ecNumber evidence="1">3.6.4.13</ecNumber>
    </recommendedName>
</protein>
<proteinExistence type="inferred from homology"/>
<evidence type="ECO:0000313" key="13">
    <source>
        <dbReference type="EMBL" id="CAE7732441.1"/>
    </source>
</evidence>
<evidence type="ECO:0000256" key="8">
    <source>
        <dbReference type="ARBA" id="ARBA00047984"/>
    </source>
</evidence>
<dbReference type="SUPFAM" id="SSF52540">
    <property type="entry name" value="P-loop containing nucleoside triphosphate hydrolases"/>
    <property type="match status" value="2"/>
</dbReference>
<dbReference type="SMART" id="SM00487">
    <property type="entry name" value="DEXDc"/>
    <property type="match status" value="1"/>
</dbReference>
<keyword evidence="10" id="KW-0472">Membrane</keyword>
<dbReference type="Gene3D" id="3.40.50.300">
    <property type="entry name" value="P-loop containing nucleotide triphosphate hydrolases"/>
    <property type="match status" value="2"/>
</dbReference>
<evidence type="ECO:0000259" key="11">
    <source>
        <dbReference type="PROSITE" id="PS51192"/>
    </source>
</evidence>
<keyword evidence="5" id="KW-0067">ATP-binding</keyword>
<feature type="compositionally biased region" description="Acidic residues" evidence="9">
    <location>
        <begin position="631"/>
        <end position="660"/>
    </location>
</feature>
<dbReference type="GO" id="GO:0003723">
    <property type="term" value="F:RNA binding"/>
    <property type="evidence" value="ECO:0007669"/>
    <property type="project" value="UniProtKB-KW"/>
</dbReference>
<evidence type="ECO:0000256" key="4">
    <source>
        <dbReference type="ARBA" id="ARBA00022806"/>
    </source>
</evidence>
<dbReference type="SMART" id="SM00490">
    <property type="entry name" value="HELICc"/>
    <property type="match status" value="1"/>
</dbReference>
<feature type="transmembrane region" description="Helical" evidence="10">
    <location>
        <begin position="268"/>
        <end position="289"/>
    </location>
</feature>
<evidence type="ECO:0000256" key="3">
    <source>
        <dbReference type="ARBA" id="ARBA00022801"/>
    </source>
</evidence>
<evidence type="ECO:0000259" key="12">
    <source>
        <dbReference type="PROSITE" id="PS51194"/>
    </source>
</evidence>
<dbReference type="Pfam" id="PF00270">
    <property type="entry name" value="DEAD"/>
    <property type="match status" value="1"/>
</dbReference>